<sequence length="683" mass="77142">MSNKATLRNHLITSNANMKSSFTLSFTIEILGLDVWHDCNEGWIDLGTCFQAMKLQYQLYPGQNFDIDVLIWPHVVKYGWVRTWLYLERRWFSFSIRHAFELRVKEFRSHLVTVAPSIGFTSLSYNAKNDKNIEIYLPPLGFGEQRYFAGVSEGEKELKTFIEELIWKPVMKSIPISHLDDLILNKIVPDDNDPEPEVQVKVTRNGRQSMIAKDKKKADLPKGKFEMKLTGNTILAGVGRITKFETVGERPTELGEVIILLSSSNLPAADDTPIIFVNIEHLNDIPIEDFKKAGVSQIYARWKLEEEDHRTDSQPIKNTSKVQFDDHYAIPLEPKEAALLTAGFLDNLFEIEIRGIHSETSKVRNGKLFGQEKTDFSISTAIPVNKEELFDFPIAVTKIDASSLAKGLNGLVRGDFPLYPPENTVCSLGRERICTNDINAIRTPIKANVIVQPSIILRAQMTLEVTMGFVGCKPKELIPSFSRLYCLVDDTDTVSALLRKITEINNEVVLNMNRDCLLTGFVVDTGDKALFYIEGQRHGPILKIWHMVEDFYSKLKPLFSSSHNYASRLYPDMVQAPMPYNVLKMYVPLGVLLACPPVYVRPTLPLPARSALLKLGCLVASNLRENPCRQDMPTCDELKSFRLELCVPPRSGVTSPLNLVPTVSNSHKALLEDTIKVTQSRLI</sequence>
<evidence type="ECO:0000313" key="2">
    <source>
        <dbReference type="Proteomes" id="UP000324832"/>
    </source>
</evidence>
<gene>
    <name evidence="1" type="ORF">LSINAPIS_LOCUS9492</name>
</gene>
<proteinExistence type="predicted"/>
<keyword evidence="2" id="KW-1185">Reference proteome</keyword>
<dbReference type="AlphaFoldDB" id="A0A5E4QK40"/>
<protein>
    <submittedName>
        <fullName evidence="1">Uncharacterized protein</fullName>
    </submittedName>
</protein>
<accession>A0A5E4QK40</accession>
<name>A0A5E4QK40_9NEOP</name>
<dbReference type="EMBL" id="FZQP02003545">
    <property type="protein sequence ID" value="VVC98409.1"/>
    <property type="molecule type" value="Genomic_DNA"/>
</dbReference>
<organism evidence="1 2">
    <name type="scientific">Leptidea sinapis</name>
    <dbReference type="NCBI Taxonomy" id="189913"/>
    <lineage>
        <taxon>Eukaryota</taxon>
        <taxon>Metazoa</taxon>
        <taxon>Ecdysozoa</taxon>
        <taxon>Arthropoda</taxon>
        <taxon>Hexapoda</taxon>
        <taxon>Insecta</taxon>
        <taxon>Pterygota</taxon>
        <taxon>Neoptera</taxon>
        <taxon>Endopterygota</taxon>
        <taxon>Lepidoptera</taxon>
        <taxon>Glossata</taxon>
        <taxon>Ditrysia</taxon>
        <taxon>Papilionoidea</taxon>
        <taxon>Pieridae</taxon>
        <taxon>Dismorphiinae</taxon>
        <taxon>Leptidea</taxon>
    </lineage>
</organism>
<evidence type="ECO:0000313" key="1">
    <source>
        <dbReference type="EMBL" id="VVC98409.1"/>
    </source>
</evidence>
<dbReference type="Proteomes" id="UP000324832">
    <property type="component" value="Unassembled WGS sequence"/>
</dbReference>
<reference evidence="1 2" key="1">
    <citation type="submission" date="2017-07" db="EMBL/GenBank/DDBJ databases">
        <authorList>
            <person name="Talla V."/>
            <person name="Backstrom N."/>
        </authorList>
    </citation>
    <scope>NUCLEOTIDE SEQUENCE [LARGE SCALE GENOMIC DNA]</scope>
</reference>